<gene>
    <name evidence="1" type="ORF">CEXT_247471</name>
</gene>
<dbReference type="AlphaFoldDB" id="A0AAV4XTT5"/>
<protein>
    <recommendedName>
        <fullName evidence="3">LAGLIDADG homing endonuclease</fullName>
    </recommendedName>
</protein>
<reference evidence="1 2" key="1">
    <citation type="submission" date="2021-06" db="EMBL/GenBank/DDBJ databases">
        <title>Caerostris extrusa draft genome.</title>
        <authorList>
            <person name="Kono N."/>
            <person name="Arakawa K."/>
        </authorList>
    </citation>
    <scope>NUCLEOTIDE SEQUENCE [LARGE SCALE GENOMIC DNA]</scope>
</reference>
<proteinExistence type="predicted"/>
<evidence type="ECO:0000313" key="2">
    <source>
        <dbReference type="Proteomes" id="UP001054945"/>
    </source>
</evidence>
<accession>A0AAV4XTT5</accession>
<comment type="caution">
    <text evidence="1">The sequence shown here is derived from an EMBL/GenBank/DDBJ whole genome shotgun (WGS) entry which is preliminary data.</text>
</comment>
<sequence>MAKKIKHQKKLSFALNQQSSKLCPANISVKNLEHLMENIFGIFIKGRGKSPPLEIQRSGERLCVMDIINSSERKINCEASFKFRFLEGNFGMKKIRYDKGIKGKKKTL</sequence>
<keyword evidence="2" id="KW-1185">Reference proteome</keyword>
<evidence type="ECO:0008006" key="3">
    <source>
        <dbReference type="Google" id="ProtNLM"/>
    </source>
</evidence>
<name>A0AAV4XTT5_CAEEX</name>
<evidence type="ECO:0000313" key="1">
    <source>
        <dbReference type="EMBL" id="GIY98571.1"/>
    </source>
</evidence>
<dbReference type="Proteomes" id="UP001054945">
    <property type="component" value="Unassembled WGS sequence"/>
</dbReference>
<dbReference type="EMBL" id="BPLR01000937">
    <property type="protein sequence ID" value="GIY98571.1"/>
    <property type="molecule type" value="Genomic_DNA"/>
</dbReference>
<organism evidence="1 2">
    <name type="scientific">Caerostris extrusa</name>
    <name type="common">Bark spider</name>
    <name type="synonym">Caerostris bankana</name>
    <dbReference type="NCBI Taxonomy" id="172846"/>
    <lineage>
        <taxon>Eukaryota</taxon>
        <taxon>Metazoa</taxon>
        <taxon>Ecdysozoa</taxon>
        <taxon>Arthropoda</taxon>
        <taxon>Chelicerata</taxon>
        <taxon>Arachnida</taxon>
        <taxon>Araneae</taxon>
        <taxon>Araneomorphae</taxon>
        <taxon>Entelegynae</taxon>
        <taxon>Araneoidea</taxon>
        <taxon>Araneidae</taxon>
        <taxon>Caerostris</taxon>
    </lineage>
</organism>